<dbReference type="Pfam" id="PF18962">
    <property type="entry name" value="Por_Secre_tail"/>
    <property type="match status" value="1"/>
</dbReference>
<dbReference type="EMBL" id="JADKFW010000021">
    <property type="protein sequence ID" value="MBK9719740.1"/>
    <property type="molecule type" value="Genomic_DNA"/>
</dbReference>
<dbReference type="NCBIfam" id="TIGR04183">
    <property type="entry name" value="Por_Secre_tail"/>
    <property type="match status" value="1"/>
</dbReference>
<dbReference type="InterPro" id="IPR052918">
    <property type="entry name" value="Motility_Chemotaxis_Reg"/>
</dbReference>
<proteinExistence type="predicted"/>
<dbReference type="InterPro" id="IPR013783">
    <property type="entry name" value="Ig-like_fold"/>
</dbReference>
<dbReference type="Gene3D" id="2.60.40.10">
    <property type="entry name" value="Immunoglobulins"/>
    <property type="match status" value="1"/>
</dbReference>
<sequence length="755" mass="84999">MKKKNSGSSYGSGFGNGGTMTFNSNLLDSAGYYYITVRSNFSHCEKYFTDSIKLQSEKTKVSFNYDLINAFPNENVNFYSKSHDAQNYYWSFQNNSNVLSSNDPNPTGIRFADTGQIVVTLIAESVNHCFDTIIANGPYVCKEPNVEDTCWAEAFIGEDPLWDGRGYHQISQSCLSKDDYLLICGNYSDHVFRSRYGKKINTPKGKVGSYITKYSPSGTIKWLNSIQMPNTNSSDMKSTIYSVTTDKYGNIYVTGSVYDLSQNVYYYQNNGDSILISNIKYHNSYVDKTFILKLDSLGHYIWHAELFNIISIYLKADSNGNLLAYGISGKSPSSTIIYRQNGFTDSCFAFTNKKIDQIGYSLQNYVLRINENGSLKWFTFISKEHNEGLIDAEMDSFGNIYITGTYDIKTTFFSTNGDSVNIKREDNESSRRMYVVKYNDVGVLQWQVRARIINNLSYDTDVITPYKIQIDPNGTCYILGHTSFFNYRYQEYMKVINADMSITIPRRYGSFFLMKLSPSGIAQWITGNSYSNYGDGSAFELKGSQLYLINTLHGYNNSAWSGYYYSANFQDSIYVPNINYGDFLVANYDTSGALHWISLGGNTLPTGYLHNLVPTSISTNTYGHHFITGTTHGGTEPAILFGDTVSINRYDAFFSKMGVSGCETTLVNNTEINIPTTSKQASLIIYPNPATNTLHISGIRPKSIVKIYDVLGHLIIEKESEYNMTLNTSQLSEGIYTIIAQSNNSRSINKVVITK</sequence>
<dbReference type="InterPro" id="IPR035986">
    <property type="entry name" value="PKD_dom_sf"/>
</dbReference>
<accession>A0A9D7XG82</accession>
<evidence type="ECO:0000313" key="3">
    <source>
        <dbReference type="Proteomes" id="UP000808349"/>
    </source>
</evidence>
<dbReference type="SUPFAM" id="SSF49299">
    <property type="entry name" value="PKD domain"/>
    <property type="match status" value="1"/>
</dbReference>
<name>A0A9D7XG82_9BACT</name>
<reference evidence="2 3" key="1">
    <citation type="submission" date="2020-10" db="EMBL/GenBank/DDBJ databases">
        <title>Connecting structure to function with the recovery of over 1000 high-quality activated sludge metagenome-assembled genomes encoding full-length rRNA genes using long-read sequencing.</title>
        <authorList>
            <person name="Singleton C.M."/>
            <person name="Petriglieri F."/>
            <person name="Kristensen J.M."/>
            <person name="Kirkegaard R.H."/>
            <person name="Michaelsen T.Y."/>
            <person name="Andersen M.H."/>
            <person name="Karst S.M."/>
            <person name="Dueholm M.S."/>
            <person name="Nielsen P.H."/>
            <person name="Albertsen M."/>
        </authorList>
    </citation>
    <scope>NUCLEOTIDE SEQUENCE [LARGE SCALE GENOMIC DNA]</scope>
    <source>
        <strain evidence="2">Ribe_18-Q3-R11-54_BAT3C.373</strain>
    </source>
</reference>
<comment type="caution">
    <text evidence="2">The sequence shown here is derived from an EMBL/GenBank/DDBJ whole genome shotgun (WGS) entry which is preliminary data.</text>
</comment>
<protein>
    <submittedName>
        <fullName evidence="2">T9SS type A sorting domain-containing protein</fullName>
    </submittedName>
</protein>
<dbReference type="InterPro" id="IPR026444">
    <property type="entry name" value="Secre_tail"/>
</dbReference>
<dbReference type="PANTHER" id="PTHR35580:SF1">
    <property type="entry name" value="PHYTASE-LIKE DOMAIN-CONTAINING PROTEIN"/>
    <property type="match status" value="1"/>
</dbReference>
<dbReference type="AlphaFoldDB" id="A0A9D7XG82"/>
<dbReference type="PANTHER" id="PTHR35580">
    <property type="entry name" value="CELL SURFACE GLYCOPROTEIN (S-LAYER PROTEIN)-LIKE PROTEIN"/>
    <property type="match status" value="1"/>
</dbReference>
<gene>
    <name evidence="2" type="ORF">IPO85_19930</name>
</gene>
<dbReference type="Proteomes" id="UP000808349">
    <property type="component" value="Unassembled WGS sequence"/>
</dbReference>
<organism evidence="2 3">
    <name type="scientific">Candidatus Defluviibacterium haderslevense</name>
    <dbReference type="NCBI Taxonomy" id="2981993"/>
    <lineage>
        <taxon>Bacteria</taxon>
        <taxon>Pseudomonadati</taxon>
        <taxon>Bacteroidota</taxon>
        <taxon>Saprospiria</taxon>
        <taxon>Saprospirales</taxon>
        <taxon>Saprospiraceae</taxon>
        <taxon>Candidatus Defluviibacterium</taxon>
    </lineage>
</organism>
<evidence type="ECO:0000313" key="2">
    <source>
        <dbReference type="EMBL" id="MBK9719740.1"/>
    </source>
</evidence>
<evidence type="ECO:0000259" key="1">
    <source>
        <dbReference type="Pfam" id="PF18962"/>
    </source>
</evidence>
<feature type="domain" description="Secretion system C-terminal sorting" evidence="1">
    <location>
        <begin position="685"/>
        <end position="753"/>
    </location>
</feature>